<feature type="transmembrane region" description="Helical" evidence="1">
    <location>
        <begin position="15"/>
        <end position="33"/>
    </location>
</feature>
<evidence type="ECO:0000256" key="1">
    <source>
        <dbReference type="SAM" id="Phobius"/>
    </source>
</evidence>
<feature type="transmembrane region" description="Helical" evidence="1">
    <location>
        <begin position="153"/>
        <end position="172"/>
    </location>
</feature>
<dbReference type="Proteomes" id="UP000342249">
    <property type="component" value="Unassembled WGS sequence"/>
</dbReference>
<evidence type="ECO:0000313" key="3">
    <source>
        <dbReference type="Proteomes" id="UP000342249"/>
    </source>
</evidence>
<protein>
    <submittedName>
        <fullName evidence="2">ABC-2 transporter permease</fullName>
    </submittedName>
</protein>
<dbReference type="AlphaFoldDB" id="A0A5N7J6H1"/>
<sequence>MVNLIIKDILIQKKTLLFTFFYTIFISICFYLANSSDLGLYVLAPILNTYMHIINAVNYDDKNKSEIVLNSLPLNREDVVIAKYISIFIFAIIQIIYSILIGLIGKAAGLPIYNISISLFDIGSVFTSIGIFSAIFFPLYFKFGAIKMRIFNAILFIIIFIVPMNGISYVTENPNNVFVHKFNLFINNTSNFTINSVVLITGLILFMISLTVSIRIYNNKEF</sequence>
<feature type="transmembrane region" description="Helical" evidence="1">
    <location>
        <begin position="117"/>
        <end position="141"/>
    </location>
</feature>
<dbReference type="InterPro" id="IPR025699">
    <property type="entry name" value="ABC2_memb-like"/>
</dbReference>
<keyword evidence="1" id="KW-1133">Transmembrane helix</keyword>
<name>A0A5N7J6H1_9CLOT</name>
<reference evidence="2" key="1">
    <citation type="journal article" date="2019" name="Lett. Appl. Microbiol.">
        <title>A case of 'blown pack' spoilage of vacuum-packaged pork likely associated with Clostridium estertheticum in Canada.</title>
        <authorList>
            <person name="Zhang P."/>
            <person name="Ward P."/>
            <person name="McMullen L.M."/>
            <person name="Yang X."/>
        </authorList>
    </citation>
    <scope>NUCLEOTIDE SEQUENCE [LARGE SCALE GENOMIC DNA]</scope>
    <source>
        <strain evidence="2">MA19</strain>
    </source>
</reference>
<evidence type="ECO:0000313" key="2">
    <source>
        <dbReference type="EMBL" id="MPQ64272.1"/>
    </source>
</evidence>
<dbReference type="Pfam" id="PF13346">
    <property type="entry name" value="ABC2_membrane_5"/>
    <property type="match status" value="1"/>
</dbReference>
<feature type="transmembrane region" description="Helical" evidence="1">
    <location>
        <begin position="39"/>
        <end position="59"/>
    </location>
</feature>
<gene>
    <name evidence="2" type="ORF">E4V82_19460</name>
</gene>
<organism evidence="2 3">
    <name type="scientific">Clostridium estertheticum</name>
    <dbReference type="NCBI Taxonomy" id="238834"/>
    <lineage>
        <taxon>Bacteria</taxon>
        <taxon>Bacillati</taxon>
        <taxon>Bacillota</taxon>
        <taxon>Clostridia</taxon>
        <taxon>Eubacteriales</taxon>
        <taxon>Clostridiaceae</taxon>
        <taxon>Clostridium</taxon>
    </lineage>
</organism>
<keyword evidence="1" id="KW-0812">Transmembrane</keyword>
<feature type="transmembrane region" description="Helical" evidence="1">
    <location>
        <begin position="192"/>
        <end position="217"/>
    </location>
</feature>
<dbReference type="RefSeq" id="WP_152753570.1">
    <property type="nucleotide sequence ID" value="NZ_SPSE01000045.1"/>
</dbReference>
<dbReference type="PANTHER" id="PTHR41309">
    <property type="entry name" value="MEMBRANE PROTEIN-RELATED"/>
    <property type="match status" value="1"/>
</dbReference>
<dbReference type="PANTHER" id="PTHR41309:SF2">
    <property type="entry name" value="MEMBRANE PROTEIN"/>
    <property type="match status" value="1"/>
</dbReference>
<accession>A0A5N7J6H1</accession>
<comment type="caution">
    <text evidence="2">The sequence shown here is derived from an EMBL/GenBank/DDBJ whole genome shotgun (WGS) entry which is preliminary data.</text>
</comment>
<proteinExistence type="predicted"/>
<keyword evidence="1" id="KW-0472">Membrane</keyword>
<dbReference type="EMBL" id="SPSF01000044">
    <property type="protein sequence ID" value="MPQ64272.1"/>
    <property type="molecule type" value="Genomic_DNA"/>
</dbReference>
<feature type="transmembrane region" description="Helical" evidence="1">
    <location>
        <begin position="80"/>
        <end position="105"/>
    </location>
</feature>